<comment type="similarity">
    <text evidence="1">Belongs to the ABC transporter superfamily. ABCB family. Multidrug resistance exporter (TC 3.A.1.201) subfamily.</text>
</comment>
<dbReference type="Gene3D" id="3.40.50.300">
    <property type="entry name" value="P-loop containing nucleotide triphosphate hydrolases"/>
    <property type="match status" value="1"/>
</dbReference>
<dbReference type="InterPro" id="IPR003439">
    <property type="entry name" value="ABC_transporter-like_ATP-bd"/>
</dbReference>
<keyword evidence="7" id="KW-1185">Reference proteome</keyword>
<dbReference type="InterPro" id="IPR027417">
    <property type="entry name" value="P-loop_NTPase"/>
</dbReference>
<dbReference type="Pfam" id="PF00005">
    <property type="entry name" value="ABC_tran"/>
    <property type="match status" value="1"/>
</dbReference>
<accession>A0A2Z6NIV0</accession>
<gene>
    <name evidence="6" type="ORF">TSUD_321890</name>
</gene>
<dbReference type="GO" id="GO:0005524">
    <property type="term" value="F:ATP binding"/>
    <property type="evidence" value="ECO:0007669"/>
    <property type="project" value="InterPro"/>
</dbReference>
<dbReference type="OrthoDB" id="6500128at2759"/>
<dbReference type="SUPFAM" id="SSF52540">
    <property type="entry name" value="P-loop containing nucleoside triphosphate hydrolases"/>
    <property type="match status" value="1"/>
</dbReference>
<protein>
    <recommendedName>
        <fullName evidence="5">ABC transporter domain-containing protein</fullName>
    </recommendedName>
</protein>
<dbReference type="Proteomes" id="UP000242715">
    <property type="component" value="Unassembled WGS sequence"/>
</dbReference>
<reference evidence="7" key="1">
    <citation type="journal article" date="2017" name="Front. Plant Sci.">
        <title>Climate Clever Clovers: New Paradigm to Reduce the Environmental Footprint of Ruminants by Breeding Low Methanogenic Forages Utilizing Haplotype Variation.</title>
        <authorList>
            <person name="Kaur P."/>
            <person name="Appels R."/>
            <person name="Bayer P.E."/>
            <person name="Keeble-Gagnere G."/>
            <person name="Wang J."/>
            <person name="Hirakawa H."/>
            <person name="Shirasawa K."/>
            <person name="Vercoe P."/>
            <person name="Stefanova K."/>
            <person name="Durmic Z."/>
            <person name="Nichols P."/>
            <person name="Revell C."/>
            <person name="Isobe S.N."/>
            <person name="Edwards D."/>
            <person name="Erskine W."/>
        </authorList>
    </citation>
    <scope>NUCLEOTIDE SEQUENCE [LARGE SCALE GENOMIC DNA]</scope>
    <source>
        <strain evidence="7">cv. Daliak</strain>
    </source>
</reference>
<evidence type="ECO:0000256" key="1">
    <source>
        <dbReference type="ARBA" id="ARBA00007577"/>
    </source>
</evidence>
<organism evidence="6 7">
    <name type="scientific">Trifolium subterraneum</name>
    <name type="common">Subterranean clover</name>
    <dbReference type="NCBI Taxonomy" id="3900"/>
    <lineage>
        <taxon>Eukaryota</taxon>
        <taxon>Viridiplantae</taxon>
        <taxon>Streptophyta</taxon>
        <taxon>Embryophyta</taxon>
        <taxon>Tracheophyta</taxon>
        <taxon>Spermatophyta</taxon>
        <taxon>Magnoliopsida</taxon>
        <taxon>eudicotyledons</taxon>
        <taxon>Gunneridae</taxon>
        <taxon>Pentapetalae</taxon>
        <taxon>rosids</taxon>
        <taxon>fabids</taxon>
        <taxon>Fabales</taxon>
        <taxon>Fabaceae</taxon>
        <taxon>Papilionoideae</taxon>
        <taxon>50 kb inversion clade</taxon>
        <taxon>NPAAA clade</taxon>
        <taxon>Hologalegina</taxon>
        <taxon>IRL clade</taxon>
        <taxon>Trifolieae</taxon>
        <taxon>Trifolium</taxon>
    </lineage>
</organism>
<evidence type="ECO:0000256" key="3">
    <source>
        <dbReference type="ARBA" id="ARBA00022737"/>
    </source>
</evidence>
<proteinExistence type="inferred from homology"/>
<dbReference type="GO" id="GO:0090374">
    <property type="term" value="P:oligopeptide export from mitochondrion"/>
    <property type="evidence" value="ECO:0007669"/>
    <property type="project" value="TreeGrafter"/>
</dbReference>
<dbReference type="InterPro" id="IPR039421">
    <property type="entry name" value="Type_1_exporter"/>
</dbReference>
<dbReference type="AlphaFoldDB" id="A0A2Z6NIV0"/>
<dbReference type="PANTHER" id="PTHR43394:SF16">
    <property type="entry name" value="ABC TRANSPORTER B FAMILY MEMBER 4-LIKE ISOFORM X1"/>
    <property type="match status" value="1"/>
</dbReference>
<evidence type="ECO:0000256" key="2">
    <source>
        <dbReference type="ARBA" id="ARBA00022448"/>
    </source>
</evidence>
<keyword evidence="2" id="KW-0813">Transport</keyword>
<feature type="domain" description="ABC transporter" evidence="5">
    <location>
        <begin position="2"/>
        <end position="91"/>
    </location>
</feature>
<name>A0A2Z6NIV0_TRISU</name>
<keyword evidence="3" id="KW-0677">Repeat</keyword>
<dbReference type="GO" id="GO:0005743">
    <property type="term" value="C:mitochondrial inner membrane"/>
    <property type="evidence" value="ECO:0007669"/>
    <property type="project" value="TreeGrafter"/>
</dbReference>
<evidence type="ECO:0000259" key="5">
    <source>
        <dbReference type="Pfam" id="PF00005"/>
    </source>
</evidence>
<dbReference type="GO" id="GO:0015421">
    <property type="term" value="F:ABC-type oligopeptide transporter activity"/>
    <property type="evidence" value="ECO:0007669"/>
    <property type="project" value="TreeGrafter"/>
</dbReference>
<dbReference type="PANTHER" id="PTHR43394">
    <property type="entry name" value="ATP-DEPENDENT PERMEASE MDL1, MITOCHONDRIAL"/>
    <property type="match status" value="1"/>
</dbReference>
<sequence>MGLVSQEPVLFNDNICANIAYGKYGNATEAEIMAASKLVNAYKFISGLQQGYDTIVGERGTQLSDGQKQRVAIACAITKSPKILLLDEATSALDAESKRAVQEALDKVMVNRTTMVSGTSSSMLIVVGQTSFCDKFSIPCVNFEQWDPSGYLDVLTRDRSSHFTQWDPGGWSLIHWRSQHAMEALYRNENLVIKANQAAEALYQDENSGSSSFEVEESDVGGLV</sequence>
<dbReference type="EMBL" id="DF973626">
    <property type="protein sequence ID" value="GAU36350.1"/>
    <property type="molecule type" value="Genomic_DNA"/>
</dbReference>
<dbReference type="GO" id="GO:0016887">
    <property type="term" value="F:ATP hydrolysis activity"/>
    <property type="evidence" value="ECO:0007669"/>
    <property type="project" value="InterPro"/>
</dbReference>
<evidence type="ECO:0000313" key="7">
    <source>
        <dbReference type="Proteomes" id="UP000242715"/>
    </source>
</evidence>
<evidence type="ECO:0000256" key="4">
    <source>
        <dbReference type="ARBA" id="ARBA00023180"/>
    </source>
</evidence>
<evidence type="ECO:0000313" key="6">
    <source>
        <dbReference type="EMBL" id="GAU36350.1"/>
    </source>
</evidence>
<keyword evidence="4" id="KW-0325">Glycoprotein</keyword>